<name>A0AA86S909_9FABA</name>
<accession>A0AA86S909</accession>
<sequence>MVAVPVCKTMQAVNSNTHDVEFRSFVDLLDLGHRKQNEHVQQSHQAQVQVHNLTLP</sequence>
<proteinExistence type="predicted"/>
<protein>
    <submittedName>
        <fullName evidence="1">Uncharacterized protein</fullName>
    </submittedName>
</protein>
<keyword evidence="2" id="KW-1185">Reference proteome</keyword>
<dbReference type="Gramene" id="rna-AYBTSS11_LOCUS12888">
    <property type="protein sequence ID" value="CAJ1947874.1"/>
    <property type="gene ID" value="gene-AYBTSS11_LOCUS12888"/>
</dbReference>
<evidence type="ECO:0000313" key="2">
    <source>
        <dbReference type="Proteomes" id="UP001189624"/>
    </source>
</evidence>
<gene>
    <name evidence="1" type="ORF">AYBTSS11_LOCUS12888</name>
</gene>
<dbReference type="EMBL" id="OY731401">
    <property type="protein sequence ID" value="CAJ1947874.1"/>
    <property type="molecule type" value="Genomic_DNA"/>
</dbReference>
<organism evidence="1 2">
    <name type="scientific">Sphenostylis stenocarpa</name>
    <dbReference type="NCBI Taxonomy" id="92480"/>
    <lineage>
        <taxon>Eukaryota</taxon>
        <taxon>Viridiplantae</taxon>
        <taxon>Streptophyta</taxon>
        <taxon>Embryophyta</taxon>
        <taxon>Tracheophyta</taxon>
        <taxon>Spermatophyta</taxon>
        <taxon>Magnoliopsida</taxon>
        <taxon>eudicotyledons</taxon>
        <taxon>Gunneridae</taxon>
        <taxon>Pentapetalae</taxon>
        <taxon>rosids</taxon>
        <taxon>fabids</taxon>
        <taxon>Fabales</taxon>
        <taxon>Fabaceae</taxon>
        <taxon>Papilionoideae</taxon>
        <taxon>50 kb inversion clade</taxon>
        <taxon>NPAAA clade</taxon>
        <taxon>indigoferoid/millettioid clade</taxon>
        <taxon>Phaseoleae</taxon>
        <taxon>Sphenostylis</taxon>
    </lineage>
</organism>
<evidence type="ECO:0000313" key="1">
    <source>
        <dbReference type="EMBL" id="CAJ1947874.1"/>
    </source>
</evidence>
<reference evidence="1" key="1">
    <citation type="submission" date="2023-10" db="EMBL/GenBank/DDBJ databases">
        <authorList>
            <person name="Domelevo Entfellner J.-B."/>
        </authorList>
    </citation>
    <scope>NUCLEOTIDE SEQUENCE</scope>
</reference>
<dbReference type="AlphaFoldDB" id="A0AA86S909"/>
<feature type="non-terminal residue" evidence="1">
    <location>
        <position position="56"/>
    </location>
</feature>
<dbReference type="Proteomes" id="UP001189624">
    <property type="component" value="Chromosome 4"/>
</dbReference>